<dbReference type="Pfam" id="PF12844">
    <property type="entry name" value="HTH_19"/>
    <property type="match status" value="1"/>
</dbReference>
<dbReference type="EMBL" id="AMEZ01000091">
    <property type="protein sequence ID" value="EKY24040.1"/>
    <property type="molecule type" value="Genomic_DNA"/>
</dbReference>
<evidence type="ECO:0000313" key="2">
    <source>
        <dbReference type="EMBL" id="EKY24040.1"/>
    </source>
</evidence>
<dbReference type="InterPro" id="IPR010982">
    <property type="entry name" value="Lambda_DNA-bd_dom_sf"/>
</dbReference>
<keyword evidence="2" id="KW-0238">DNA-binding</keyword>
<dbReference type="GO" id="GO:0003677">
    <property type="term" value="F:DNA binding"/>
    <property type="evidence" value="ECO:0007669"/>
    <property type="project" value="UniProtKB-KW"/>
</dbReference>
<dbReference type="PROSITE" id="PS50943">
    <property type="entry name" value="HTH_CROC1"/>
    <property type="match status" value="1"/>
</dbReference>
<sequence length="75" mass="8383">MNLKNIRKEKGLTLSKLSSISSISASYLSELEKGKYEATESKIIRLSLALGITPNELLGWEEIIDNLKSNLNNFI</sequence>
<proteinExistence type="predicted"/>
<dbReference type="STRING" id="545697.HMPREF0216_02799"/>
<dbReference type="Gene3D" id="1.10.260.40">
    <property type="entry name" value="lambda repressor-like DNA-binding domains"/>
    <property type="match status" value="1"/>
</dbReference>
<accession>L1Q8J6</accession>
<keyword evidence="3" id="KW-1185">Reference proteome</keyword>
<evidence type="ECO:0000259" key="1">
    <source>
        <dbReference type="PROSITE" id="PS50943"/>
    </source>
</evidence>
<dbReference type="AlphaFoldDB" id="L1Q8J6"/>
<reference evidence="2 3" key="1">
    <citation type="submission" date="2012-05" db="EMBL/GenBank/DDBJ databases">
        <authorList>
            <person name="Weinstock G."/>
            <person name="Sodergren E."/>
            <person name="Lobos E.A."/>
            <person name="Fulton L."/>
            <person name="Fulton R."/>
            <person name="Courtney L."/>
            <person name="Fronick C."/>
            <person name="O'Laughlin M."/>
            <person name="Godfrey J."/>
            <person name="Wilson R.M."/>
            <person name="Miner T."/>
            <person name="Farmer C."/>
            <person name="Delehaunty K."/>
            <person name="Cordes M."/>
            <person name="Minx P."/>
            <person name="Tomlinson C."/>
            <person name="Chen J."/>
            <person name="Wollam A."/>
            <person name="Pepin K.H."/>
            <person name="Bhonagiri V."/>
            <person name="Zhang X."/>
            <person name="Suruliraj S."/>
            <person name="Warren W."/>
            <person name="Mitreva M."/>
            <person name="Mardis E.R."/>
            <person name="Wilson R.K."/>
        </authorList>
    </citation>
    <scope>NUCLEOTIDE SEQUENCE [LARGE SCALE GENOMIC DNA]</scope>
    <source>
        <strain evidence="2 3">DSM 1785</strain>
    </source>
</reference>
<dbReference type="SMART" id="SM00530">
    <property type="entry name" value="HTH_XRE"/>
    <property type="match status" value="1"/>
</dbReference>
<comment type="caution">
    <text evidence="2">The sequence shown here is derived from an EMBL/GenBank/DDBJ whole genome shotgun (WGS) entry which is preliminary data.</text>
</comment>
<feature type="domain" description="HTH cro/C1-type" evidence="1">
    <location>
        <begin position="3"/>
        <end position="57"/>
    </location>
</feature>
<name>L1Q8J6_9CLOT</name>
<dbReference type="Proteomes" id="UP000010420">
    <property type="component" value="Unassembled WGS sequence"/>
</dbReference>
<dbReference type="SUPFAM" id="SSF47413">
    <property type="entry name" value="lambda repressor-like DNA-binding domains"/>
    <property type="match status" value="1"/>
</dbReference>
<dbReference type="InterPro" id="IPR001387">
    <property type="entry name" value="Cro/C1-type_HTH"/>
</dbReference>
<organism evidence="2 3">
    <name type="scientific">Clostridium celatum DSM 1785</name>
    <dbReference type="NCBI Taxonomy" id="545697"/>
    <lineage>
        <taxon>Bacteria</taxon>
        <taxon>Bacillati</taxon>
        <taxon>Bacillota</taxon>
        <taxon>Clostridia</taxon>
        <taxon>Eubacteriales</taxon>
        <taxon>Clostridiaceae</taxon>
        <taxon>Clostridium</taxon>
    </lineage>
</organism>
<evidence type="ECO:0000313" key="3">
    <source>
        <dbReference type="Proteomes" id="UP000010420"/>
    </source>
</evidence>
<dbReference type="HOGENOM" id="CLU_2664576_0_0_9"/>
<gene>
    <name evidence="2" type="ORF">HMPREF0216_02799</name>
</gene>
<dbReference type="RefSeq" id="WP_005214967.1">
    <property type="nucleotide sequence ID" value="NZ_KB291681.1"/>
</dbReference>
<dbReference type="PATRIC" id="fig|545697.3.peg.2750"/>
<protein>
    <submittedName>
        <fullName evidence="2">DNA-binding helix-turn-helix protein</fullName>
    </submittedName>
</protein>